<accession>K2FDR9</accession>
<protein>
    <submittedName>
        <fullName evidence="1">Uncharacterized protein</fullName>
    </submittedName>
</protein>
<sequence length="64" mass="7522">MGNVTTIPVGWAYSESLARRIIWKLAWEELSQELQEKIRTSVKESLQQAADEWGFKIIWERINS</sequence>
<reference evidence="1" key="1">
    <citation type="journal article" date="2012" name="Science">
        <title>Fermentation, hydrogen, and sulfur metabolism in multiple uncultivated bacterial phyla.</title>
        <authorList>
            <person name="Wrighton K.C."/>
            <person name="Thomas B.C."/>
            <person name="Sharon I."/>
            <person name="Miller C.S."/>
            <person name="Castelle C.J."/>
            <person name="VerBerkmoes N.C."/>
            <person name="Wilkins M.J."/>
            <person name="Hettich R.L."/>
            <person name="Lipton M.S."/>
            <person name="Williams K.H."/>
            <person name="Long P.E."/>
            <person name="Banfield J.F."/>
        </authorList>
    </citation>
    <scope>NUCLEOTIDE SEQUENCE [LARGE SCALE GENOMIC DNA]</scope>
</reference>
<proteinExistence type="predicted"/>
<dbReference type="AlphaFoldDB" id="K2FDR9"/>
<gene>
    <name evidence="1" type="ORF">ACD_2C00197G0002</name>
</gene>
<comment type="caution">
    <text evidence="1">The sequence shown here is derived from an EMBL/GenBank/DDBJ whole genome shotgun (WGS) entry which is preliminary data.</text>
</comment>
<evidence type="ECO:0000313" key="1">
    <source>
        <dbReference type="EMBL" id="EKE29261.1"/>
    </source>
</evidence>
<name>K2FDR9_9BACT</name>
<organism evidence="1">
    <name type="scientific">uncultured bacterium</name>
    <name type="common">gcode 4</name>
    <dbReference type="NCBI Taxonomy" id="1234023"/>
    <lineage>
        <taxon>Bacteria</taxon>
        <taxon>environmental samples</taxon>
    </lineage>
</organism>
<dbReference type="EMBL" id="AMFJ01000197">
    <property type="protein sequence ID" value="EKE29261.1"/>
    <property type="molecule type" value="Genomic_DNA"/>
</dbReference>